<dbReference type="HOGENOM" id="CLU_2928559_0_0_1"/>
<evidence type="ECO:0000313" key="2">
    <source>
        <dbReference type="Proteomes" id="UP000008144"/>
    </source>
</evidence>
<dbReference type="EMBL" id="EAAA01001310">
    <property type="status" value="NOT_ANNOTATED_CDS"/>
    <property type="molecule type" value="Genomic_DNA"/>
</dbReference>
<accession>H2XYK3</accession>
<reference evidence="1" key="4">
    <citation type="submission" date="2025-09" db="UniProtKB">
        <authorList>
            <consortium name="Ensembl"/>
        </authorList>
    </citation>
    <scope>IDENTIFICATION</scope>
</reference>
<dbReference type="Ensembl" id="ENSCINT00000035270.1">
    <property type="protein sequence ID" value="ENSCINP00000034737.1"/>
    <property type="gene ID" value="ENSCING00000019443.1"/>
</dbReference>
<dbReference type="Proteomes" id="UP000008144">
    <property type="component" value="Chromosome 14"/>
</dbReference>
<dbReference type="InParanoid" id="H2XYK3"/>
<reference evidence="1" key="2">
    <citation type="journal article" date="2008" name="Genome Biol.">
        <title>Improved genome assembly and evidence-based global gene model set for the chordate Ciona intestinalis: new insight into intron and operon populations.</title>
        <authorList>
            <person name="Satou Y."/>
            <person name="Mineta K."/>
            <person name="Ogasawara M."/>
            <person name="Sasakura Y."/>
            <person name="Shoguchi E."/>
            <person name="Ueno K."/>
            <person name="Yamada L."/>
            <person name="Matsumoto J."/>
            <person name="Wasserscheid J."/>
            <person name="Dewar K."/>
            <person name="Wiley G.B."/>
            <person name="Macmil S.L."/>
            <person name="Roe B.A."/>
            <person name="Zeller R.W."/>
            <person name="Hastings K.E."/>
            <person name="Lemaire P."/>
            <person name="Lindquist E."/>
            <person name="Endo T."/>
            <person name="Hotta K."/>
            <person name="Inaba K."/>
        </authorList>
    </citation>
    <scope>NUCLEOTIDE SEQUENCE [LARGE SCALE GENOMIC DNA]</scope>
    <source>
        <strain evidence="1">wild type</strain>
    </source>
</reference>
<name>H2XYK3_CIOIN</name>
<dbReference type="AlphaFoldDB" id="H2XYK3"/>
<protein>
    <submittedName>
        <fullName evidence="1">Uncharacterized protein</fullName>
    </submittedName>
</protein>
<proteinExistence type="predicted"/>
<organism evidence="1 2">
    <name type="scientific">Ciona intestinalis</name>
    <name type="common">Transparent sea squirt</name>
    <name type="synonym">Ascidia intestinalis</name>
    <dbReference type="NCBI Taxonomy" id="7719"/>
    <lineage>
        <taxon>Eukaryota</taxon>
        <taxon>Metazoa</taxon>
        <taxon>Chordata</taxon>
        <taxon>Tunicata</taxon>
        <taxon>Ascidiacea</taxon>
        <taxon>Phlebobranchia</taxon>
        <taxon>Cionidae</taxon>
        <taxon>Ciona</taxon>
    </lineage>
</organism>
<sequence length="61" mass="6651">CDRISQVHFLLLGPCSCIYSWPASQQNERFSLFPPLPPSAGSIHITPCFSCLVSGSKGRRG</sequence>
<evidence type="ECO:0000313" key="1">
    <source>
        <dbReference type="Ensembl" id="ENSCINP00000034737.1"/>
    </source>
</evidence>
<reference evidence="2" key="1">
    <citation type="journal article" date="2002" name="Science">
        <title>The draft genome of Ciona intestinalis: insights into chordate and vertebrate origins.</title>
        <authorList>
            <person name="Dehal P."/>
            <person name="Satou Y."/>
            <person name="Campbell R.K."/>
            <person name="Chapman J."/>
            <person name="Degnan B."/>
            <person name="De Tomaso A."/>
            <person name="Davidson B."/>
            <person name="Di Gregorio A."/>
            <person name="Gelpke M."/>
            <person name="Goodstein D.M."/>
            <person name="Harafuji N."/>
            <person name="Hastings K.E."/>
            <person name="Ho I."/>
            <person name="Hotta K."/>
            <person name="Huang W."/>
            <person name="Kawashima T."/>
            <person name="Lemaire P."/>
            <person name="Martinez D."/>
            <person name="Meinertzhagen I.A."/>
            <person name="Necula S."/>
            <person name="Nonaka M."/>
            <person name="Putnam N."/>
            <person name="Rash S."/>
            <person name="Saiga H."/>
            <person name="Satake M."/>
            <person name="Terry A."/>
            <person name="Yamada L."/>
            <person name="Wang H.G."/>
            <person name="Awazu S."/>
            <person name="Azumi K."/>
            <person name="Boore J."/>
            <person name="Branno M."/>
            <person name="Chin-Bow S."/>
            <person name="DeSantis R."/>
            <person name="Doyle S."/>
            <person name="Francino P."/>
            <person name="Keys D.N."/>
            <person name="Haga S."/>
            <person name="Hayashi H."/>
            <person name="Hino K."/>
            <person name="Imai K.S."/>
            <person name="Inaba K."/>
            <person name="Kano S."/>
            <person name="Kobayashi K."/>
            <person name="Kobayashi M."/>
            <person name="Lee B.I."/>
            <person name="Makabe K.W."/>
            <person name="Manohar C."/>
            <person name="Matassi G."/>
            <person name="Medina M."/>
            <person name="Mochizuki Y."/>
            <person name="Mount S."/>
            <person name="Morishita T."/>
            <person name="Miura S."/>
            <person name="Nakayama A."/>
            <person name="Nishizaka S."/>
            <person name="Nomoto H."/>
            <person name="Ohta F."/>
            <person name="Oishi K."/>
            <person name="Rigoutsos I."/>
            <person name="Sano M."/>
            <person name="Sasaki A."/>
            <person name="Sasakura Y."/>
            <person name="Shoguchi E."/>
            <person name="Shin-i T."/>
            <person name="Spagnuolo A."/>
            <person name="Stainier D."/>
            <person name="Suzuki M.M."/>
            <person name="Tassy O."/>
            <person name="Takatori N."/>
            <person name="Tokuoka M."/>
            <person name="Yagi K."/>
            <person name="Yoshizaki F."/>
            <person name="Wada S."/>
            <person name="Zhang C."/>
            <person name="Hyatt P.D."/>
            <person name="Larimer F."/>
            <person name="Detter C."/>
            <person name="Doggett N."/>
            <person name="Glavina T."/>
            <person name="Hawkins T."/>
            <person name="Richardson P."/>
            <person name="Lucas S."/>
            <person name="Kohara Y."/>
            <person name="Levine M."/>
            <person name="Satoh N."/>
            <person name="Rokhsar D.S."/>
        </authorList>
    </citation>
    <scope>NUCLEOTIDE SEQUENCE [LARGE SCALE GENOMIC DNA]</scope>
</reference>
<keyword evidence="2" id="KW-1185">Reference proteome</keyword>
<reference evidence="1" key="3">
    <citation type="submission" date="2025-08" db="UniProtKB">
        <authorList>
            <consortium name="Ensembl"/>
        </authorList>
    </citation>
    <scope>IDENTIFICATION</scope>
</reference>